<gene>
    <name evidence="14" type="primary">murC</name>
    <name evidence="18" type="ORF">A2V81_00290</name>
</gene>
<dbReference type="EC" id="6.3.2.8" evidence="3 14"/>
<keyword evidence="6 14" id="KW-0132">Cell division</keyword>
<evidence type="ECO:0000256" key="8">
    <source>
        <dbReference type="ARBA" id="ARBA00022840"/>
    </source>
</evidence>
<dbReference type="UniPathway" id="UPA00219"/>
<evidence type="ECO:0000256" key="7">
    <source>
        <dbReference type="ARBA" id="ARBA00022741"/>
    </source>
</evidence>
<dbReference type="SUPFAM" id="SSF51984">
    <property type="entry name" value="MurCD N-terminal domain"/>
    <property type="match status" value="1"/>
</dbReference>
<evidence type="ECO:0000256" key="9">
    <source>
        <dbReference type="ARBA" id="ARBA00022960"/>
    </source>
</evidence>
<keyword evidence="5 14" id="KW-0436">Ligase</keyword>
<dbReference type="SUPFAM" id="SSF53244">
    <property type="entry name" value="MurD-like peptide ligases, peptide-binding domain"/>
    <property type="match status" value="1"/>
</dbReference>
<protein>
    <recommendedName>
        <fullName evidence="3 14">UDP-N-acetylmuramate--L-alanine ligase</fullName>
        <ecNumber evidence="3 14">6.3.2.8</ecNumber>
    </recommendedName>
    <alternativeName>
        <fullName evidence="14">UDP-N-acetylmuramoyl-L-alanine synthetase</fullName>
    </alternativeName>
</protein>
<evidence type="ECO:0000256" key="6">
    <source>
        <dbReference type="ARBA" id="ARBA00022618"/>
    </source>
</evidence>
<evidence type="ECO:0000259" key="17">
    <source>
        <dbReference type="Pfam" id="PF08245"/>
    </source>
</evidence>
<dbReference type="InterPro" id="IPR036615">
    <property type="entry name" value="Mur_ligase_C_dom_sf"/>
</dbReference>
<dbReference type="InterPro" id="IPR050061">
    <property type="entry name" value="MurCDEF_pg_biosynth"/>
</dbReference>
<evidence type="ECO:0000259" key="16">
    <source>
        <dbReference type="Pfam" id="PF02875"/>
    </source>
</evidence>
<comment type="subcellular location">
    <subcellularLocation>
        <location evidence="1 14">Cytoplasm</location>
    </subcellularLocation>
</comment>
<feature type="domain" description="Mur ligase central" evidence="17">
    <location>
        <begin position="114"/>
        <end position="295"/>
    </location>
</feature>
<evidence type="ECO:0000256" key="3">
    <source>
        <dbReference type="ARBA" id="ARBA00012211"/>
    </source>
</evidence>
<dbReference type="GO" id="GO:0005524">
    <property type="term" value="F:ATP binding"/>
    <property type="evidence" value="ECO:0007669"/>
    <property type="project" value="UniProtKB-UniRule"/>
</dbReference>
<sequence length="465" mass="52193">MNIVEKVTNIHLVGIKGVGMTALAQVLKSMGKNITGSDKPEVFFTDAILRKLGILVHEEFSADHIHANTELIIASSAYGDDNPEIAEAKRRETPILNYPQVLGILSEKRKSIGVAGTHGKTTTTALLGLAMTDLSLDPMVIVGSQVPQFGDTNARIGKGDYFVAETCEYRRHFLNFHPQAIIITNIEEDHLDYFKDIDDILLAFKEYVDRLPAGGTVVCCVDDNGVRKMLDIVARTDIHIVTYGESKEANIRMSKHTVNNEEQAFEITIGEKFYDFQMLIPGKHNCLNATAVIALTWSLFHKTMANNQLIHSLQKTVREFASTTRRLQKVGNFNDMIIFDDYGHHPTEIRATLKALKDFYPDRYLVVDFMPHTYTRTKSLFDEFSQSFEDADMVIINEIYASAREQPIPGISGEKLAESIKSHKSNVHYLPKQEVGSNIRKKDLSKSIFLTIGAGDNWKIGQELL</sequence>
<dbReference type="Gene3D" id="3.90.190.20">
    <property type="entry name" value="Mur ligase, C-terminal domain"/>
    <property type="match status" value="1"/>
</dbReference>
<evidence type="ECO:0000313" key="18">
    <source>
        <dbReference type="EMBL" id="OGC82482.1"/>
    </source>
</evidence>
<dbReference type="GO" id="GO:0005737">
    <property type="term" value="C:cytoplasm"/>
    <property type="evidence" value="ECO:0007669"/>
    <property type="project" value="UniProtKB-SubCell"/>
</dbReference>
<evidence type="ECO:0000256" key="12">
    <source>
        <dbReference type="ARBA" id="ARBA00023316"/>
    </source>
</evidence>
<dbReference type="InterPro" id="IPR036565">
    <property type="entry name" value="Mur-like_cat_sf"/>
</dbReference>
<dbReference type="NCBIfam" id="TIGR01082">
    <property type="entry name" value="murC"/>
    <property type="match status" value="1"/>
</dbReference>
<evidence type="ECO:0000256" key="13">
    <source>
        <dbReference type="ARBA" id="ARBA00047833"/>
    </source>
</evidence>
<dbReference type="Pfam" id="PF02875">
    <property type="entry name" value="Mur_ligase_C"/>
    <property type="match status" value="1"/>
</dbReference>
<evidence type="ECO:0000313" key="19">
    <source>
        <dbReference type="Proteomes" id="UP000177614"/>
    </source>
</evidence>
<dbReference type="Gene3D" id="3.40.1190.10">
    <property type="entry name" value="Mur-like, catalytic domain"/>
    <property type="match status" value="1"/>
</dbReference>
<dbReference type="InterPro" id="IPR005758">
    <property type="entry name" value="UDP-N-AcMur_Ala_ligase_MurC"/>
</dbReference>
<evidence type="ECO:0000256" key="11">
    <source>
        <dbReference type="ARBA" id="ARBA00023306"/>
    </source>
</evidence>
<dbReference type="InterPro" id="IPR004101">
    <property type="entry name" value="Mur_ligase_C"/>
</dbReference>
<dbReference type="HAMAP" id="MF_00046">
    <property type="entry name" value="MurC"/>
    <property type="match status" value="1"/>
</dbReference>
<accession>A0A1F4XL92</accession>
<dbReference type="GO" id="GO:0071555">
    <property type="term" value="P:cell wall organization"/>
    <property type="evidence" value="ECO:0007669"/>
    <property type="project" value="UniProtKB-KW"/>
</dbReference>
<keyword evidence="8 14" id="KW-0067">ATP-binding</keyword>
<dbReference type="STRING" id="1817814.A2V81_00290"/>
<comment type="catalytic activity">
    <reaction evidence="13 14">
        <text>UDP-N-acetyl-alpha-D-muramate + L-alanine + ATP = UDP-N-acetyl-alpha-D-muramoyl-L-alanine + ADP + phosphate + H(+)</text>
        <dbReference type="Rhea" id="RHEA:23372"/>
        <dbReference type="ChEBI" id="CHEBI:15378"/>
        <dbReference type="ChEBI" id="CHEBI:30616"/>
        <dbReference type="ChEBI" id="CHEBI:43474"/>
        <dbReference type="ChEBI" id="CHEBI:57972"/>
        <dbReference type="ChEBI" id="CHEBI:70757"/>
        <dbReference type="ChEBI" id="CHEBI:83898"/>
        <dbReference type="ChEBI" id="CHEBI:456216"/>
        <dbReference type="EC" id="6.3.2.8"/>
    </reaction>
</comment>
<evidence type="ECO:0000256" key="10">
    <source>
        <dbReference type="ARBA" id="ARBA00022984"/>
    </source>
</evidence>
<keyword evidence="7 14" id="KW-0547">Nucleotide-binding</keyword>
<dbReference type="Pfam" id="PF08245">
    <property type="entry name" value="Mur_ligase_M"/>
    <property type="match status" value="1"/>
</dbReference>
<evidence type="ECO:0000256" key="2">
    <source>
        <dbReference type="ARBA" id="ARBA00004752"/>
    </source>
</evidence>
<comment type="pathway">
    <text evidence="2 14">Cell wall biogenesis; peptidoglycan biosynthesis.</text>
</comment>
<feature type="domain" description="Mur ligase N-terminal catalytic" evidence="15">
    <location>
        <begin position="9"/>
        <end position="108"/>
    </location>
</feature>
<dbReference type="Pfam" id="PF01225">
    <property type="entry name" value="Mur_ligase"/>
    <property type="match status" value="1"/>
</dbReference>
<proteinExistence type="inferred from homology"/>
<evidence type="ECO:0000259" key="15">
    <source>
        <dbReference type="Pfam" id="PF01225"/>
    </source>
</evidence>
<keyword evidence="9 14" id="KW-0133">Cell shape</keyword>
<evidence type="ECO:0000256" key="4">
    <source>
        <dbReference type="ARBA" id="ARBA00022490"/>
    </source>
</evidence>
<dbReference type="InterPro" id="IPR000713">
    <property type="entry name" value="Mur_ligase_N"/>
</dbReference>
<reference evidence="18 19" key="1">
    <citation type="journal article" date="2016" name="Nat. Commun.">
        <title>Thousands of microbial genomes shed light on interconnected biogeochemical processes in an aquifer system.</title>
        <authorList>
            <person name="Anantharaman K."/>
            <person name="Brown C.T."/>
            <person name="Hug L.A."/>
            <person name="Sharon I."/>
            <person name="Castelle C.J."/>
            <person name="Probst A.J."/>
            <person name="Thomas B.C."/>
            <person name="Singh A."/>
            <person name="Wilkins M.J."/>
            <person name="Karaoz U."/>
            <person name="Brodie E.L."/>
            <person name="Williams K.H."/>
            <person name="Hubbard S.S."/>
            <person name="Banfield J.F."/>
        </authorList>
    </citation>
    <scope>NUCLEOTIDE SEQUENCE [LARGE SCALE GENOMIC DNA]</scope>
</reference>
<keyword evidence="10 14" id="KW-0573">Peptidoglycan synthesis</keyword>
<dbReference type="PANTHER" id="PTHR43445">
    <property type="entry name" value="UDP-N-ACETYLMURAMATE--L-ALANINE LIGASE-RELATED"/>
    <property type="match status" value="1"/>
</dbReference>
<dbReference type="Proteomes" id="UP000177614">
    <property type="component" value="Unassembled WGS sequence"/>
</dbReference>
<dbReference type="Gene3D" id="3.40.50.720">
    <property type="entry name" value="NAD(P)-binding Rossmann-like Domain"/>
    <property type="match status" value="1"/>
</dbReference>
<comment type="function">
    <text evidence="14">Cell wall formation.</text>
</comment>
<evidence type="ECO:0000256" key="14">
    <source>
        <dbReference type="HAMAP-Rule" id="MF_00046"/>
    </source>
</evidence>
<comment type="caution">
    <text evidence="18">The sequence shown here is derived from an EMBL/GenBank/DDBJ whole genome shotgun (WGS) entry which is preliminary data.</text>
</comment>
<keyword evidence="11 14" id="KW-0131">Cell cycle</keyword>
<keyword evidence="4 14" id="KW-0963">Cytoplasm</keyword>
<dbReference type="EMBL" id="MEWR01000006">
    <property type="protein sequence ID" value="OGC82482.1"/>
    <property type="molecule type" value="Genomic_DNA"/>
</dbReference>
<dbReference type="GO" id="GO:0008763">
    <property type="term" value="F:UDP-N-acetylmuramate-L-alanine ligase activity"/>
    <property type="evidence" value="ECO:0007669"/>
    <property type="project" value="UniProtKB-UniRule"/>
</dbReference>
<dbReference type="GO" id="GO:0009252">
    <property type="term" value="P:peptidoglycan biosynthetic process"/>
    <property type="evidence" value="ECO:0007669"/>
    <property type="project" value="UniProtKB-UniRule"/>
</dbReference>
<organism evidence="18 19">
    <name type="scientific">Candidatus Abawacabacteria bacterium RBG_16_42_10</name>
    <dbReference type="NCBI Taxonomy" id="1817814"/>
    <lineage>
        <taxon>Bacteria</taxon>
        <taxon>Candidatus Abawacaibacteriota</taxon>
    </lineage>
</organism>
<name>A0A1F4XL92_9BACT</name>
<dbReference type="SUPFAM" id="SSF53623">
    <property type="entry name" value="MurD-like peptide ligases, catalytic domain"/>
    <property type="match status" value="1"/>
</dbReference>
<dbReference type="GO" id="GO:0008360">
    <property type="term" value="P:regulation of cell shape"/>
    <property type="evidence" value="ECO:0007669"/>
    <property type="project" value="UniProtKB-KW"/>
</dbReference>
<evidence type="ECO:0000256" key="1">
    <source>
        <dbReference type="ARBA" id="ARBA00004496"/>
    </source>
</evidence>
<dbReference type="InterPro" id="IPR013221">
    <property type="entry name" value="Mur_ligase_cen"/>
</dbReference>
<dbReference type="GO" id="GO:0051301">
    <property type="term" value="P:cell division"/>
    <property type="evidence" value="ECO:0007669"/>
    <property type="project" value="UniProtKB-KW"/>
</dbReference>
<dbReference type="AlphaFoldDB" id="A0A1F4XL92"/>
<feature type="domain" description="Mur ligase C-terminal" evidence="16">
    <location>
        <begin position="325"/>
        <end position="434"/>
    </location>
</feature>
<dbReference type="PANTHER" id="PTHR43445:SF3">
    <property type="entry name" value="UDP-N-ACETYLMURAMATE--L-ALANINE LIGASE"/>
    <property type="match status" value="1"/>
</dbReference>
<feature type="binding site" evidence="14">
    <location>
        <begin position="116"/>
        <end position="122"/>
    </location>
    <ligand>
        <name>ATP</name>
        <dbReference type="ChEBI" id="CHEBI:30616"/>
    </ligand>
</feature>
<comment type="similarity">
    <text evidence="14">Belongs to the MurCDEF family.</text>
</comment>
<evidence type="ECO:0000256" key="5">
    <source>
        <dbReference type="ARBA" id="ARBA00022598"/>
    </source>
</evidence>
<keyword evidence="12 14" id="KW-0961">Cell wall biogenesis/degradation</keyword>